<sequence length="230" mass="25886">MSRRLTLSGIIFSWLMLSIPIVYAEAFVAGLNAIDRQHYSTAFRAFKPLAEQGIAEAQNNIGFLYEKGFGVKRNYATAISWYTRSANQSLPEAQHNLGMLNYQGYGVEQNMTIAKRWFTKASDQNLGPSHYMLGLIYYEGNDTQKNPIRARVHFQKAAVLGDINGQFMFAYLLASGEGKKEEKNTFADFGSIFNSDSNTELKTALLWARVASLNGYTEAENLAEFIKFQI</sequence>
<feature type="non-terminal residue" evidence="1">
    <location>
        <position position="230"/>
    </location>
</feature>
<accession>A0A382SSW1</accession>
<dbReference type="InterPro" id="IPR006597">
    <property type="entry name" value="Sel1-like"/>
</dbReference>
<reference evidence="1" key="1">
    <citation type="submission" date="2018-05" db="EMBL/GenBank/DDBJ databases">
        <authorList>
            <person name="Lanie J.A."/>
            <person name="Ng W.-L."/>
            <person name="Kazmierczak K.M."/>
            <person name="Andrzejewski T.M."/>
            <person name="Davidsen T.M."/>
            <person name="Wayne K.J."/>
            <person name="Tettelin H."/>
            <person name="Glass J.I."/>
            <person name="Rusch D."/>
            <person name="Podicherti R."/>
            <person name="Tsui H.-C.T."/>
            <person name="Winkler M.E."/>
        </authorList>
    </citation>
    <scope>NUCLEOTIDE SEQUENCE</scope>
</reference>
<dbReference type="InterPro" id="IPR050767">
    <property type="entry name" value="Sel1_AlgK"/>
</dbReference>
<dbReference type="PANTHER" id="PTHR11102:SF160">
    <property type="entry name" value="ERAD-ASSOCIATED E3 UBIQUITIN-PROTEIN LIGASE COMPONENT HRD3"/>
    <property type="match status" value="1"/>
</dbReference>
<dbReference type="SUPFAM" id="SSF81901">
    <property type="entry name" value="HCP-like"/>
    <property type="match status" value="1"/>
</dbReference>
<dbReference type="InterPro" id="IPR011990">
    <property type="entry name" value="TPR-like_helical_dom_sf"/>
</dbReference>
<dbReference type="PANTHER" id="PTHR11102">
    <property type="entry name" value="SEL-1-LIKE PROTEIN"/>
    <property type="match status" value="1"/>
</dbReference>
<evidence type="ECO:0000313" key="1">
    <source>
        <dbReference type="EMBL" id="SVD12001.1"/>
    </source>
</evidence>
<dbReference type="SMART" id="SM00671">
    <property type="entry name" value="SEL1"/>
    <property type="match status" value="3"/>
</dbReference>
<evidence type="ECO:0008006" key="2">
    <source>
        <dbReference type="Google" id="ProtNLM"/>
    </source>
</evidence>
<dbReference type="AlphaFoldDB" id="A0A382SSW1"/>
<dbReference type="Pfam" id="PF08238">
    <property type="entry name" value="Sel1"/>
    <property type="match status" value="3"/>
</dbReference>
<gene>
    <name evidence="1" type="ORF">METZ01_LOCUS364855</name>
</gene>
<dbReference type="Gene3D" id="1.25.40.10">
    <property type="entry name" value="Tetratricopeptide repeat domain"/>
    <property type="match status" value="1"/>
</dbReference>
<proteinExistence type="predicted"/>
<name>A0A382SSW1_9ZZZZ</name>
<organism evidence="1">
    <name type="scientific">marine metagenome</name>
    <dbReference type="NCBI Taxonomy" id="408172"/>
    <lineage>
        <taxon>unclassified sequences</taxon>
        <taxon>metagenomes</taxon>
        <taxon>ecological metagenomes</taxon>
    </lineage>
</organism>
<protein>
    <recommendedName>
        <fullName evidence="2">Sel1 repeat family protein</fullName>
    </recommendedName>
</protein>
<dbReference type="EMBL" id="UINC01130744">
    <property type="protein sequence ID" value="SVD12001.1"/>
    <property type="molecule type" value="Genomic_DNA"/>
</dbReference>